<dbReference type="Proteomes" id="UP001293593">
    <property type="component" value="Unassembled WGS sequence"/>
</dbReference>
<dbReference type="InterPro" id="IPR008598">
    <property type="entry name" value="Di19_Zn-bd"/>
</dbReference>
<dbReference type="PANTHER" id="PTHR31875:SF24">
    <property type="entry name" value="PROTEIN DEHYDRATION-INDUCED 19 HOMOLOG 5"/>
    <property type="match status" value="1"/>
</dbReference>
<protein>
    <recommendedName>
        <fullName evidence="2">Di19 zinc-binding domain-containing protein</fullName>
    </recommendedName>
</protein>
<sequence length="197" mass="22120">MDFDFRSFGLHPAKHFSSVQASRLHSDNSSVFYESDGDDDARSYFPCPFCYVEIEVPVFCSHLQEEHCFVLKNAVCPLCAANLGRDATAHFIVQHSSSLKRRRKPEKSNSLSGNSAMFGKKLIANARGNRHDPTTDLLFPFICNTSIQNSDSVHQVEPSNNNVSTISDGNRADDEKDQQEKRQKADFVQQLIASTIF</sequence>
<gene>
    <name evidence="3" type="ORF">QN277_006668</name>
</gene>
<dbReference type="EMBL" id="JAWXYG010000012">
    <property type="protein sequence ID" value="KAK4257022.1"/>
    <property type="molecule type" value="Genomic_DNA"/>
</dbReference>
<feature type="region of interest" description="Disordered" evidence="1">
    <location>
        <begin position="152"/>
        <end position="184"/>
    </location>
</feature>
<feature type="domain" description="Di19 zinc-binding" evidence="2">
    <location>
        <begin position="44"/>
        <end position="96"/>
    </location>
</feature>
<dbReference type="Pfam" id="PF05605">
    <property type="entry name" value="zf-Di19"/>
    <property type="match status" value="1"/>
</dbReference>
<comment type="caution">
    <text evidence="3">The sequence shown here is derived from an EMBL/GenBank/DDBJ whole genome shotgun (WGS) entry which is preliminary data.</text>
</comment>
<dbReference type="InterPro" id="IPR033347">
    <property type="entry name" value="Di19"/>
</dbReference>
<feature type="compositionally biased region" description="Polar residues" evidence="1">
    <location>
        <begin position="152"/>
        <end position="168"/>
    </location>
</feature>
<reference evidence="3" key="1">
    <citation type="submission" date="2023-10" db="EMBL/GenBank/DDBJ databases">
        <title>Chromosome-level genome of the transformable northern wattle, Acacia crassicarpa.</title>
        <authorList>
            <person name="Massaro I."/>
            <person name="Sinha N.R."/>
            <person name="Poethig S."/>
            <person name="Leichty A.R."/>
        </authorList>
    </citation>
    <scope>NUCLEOTIDE SEQUENCE</scope>
    <source>
        <strain evidence="3">Acra3RX</strain>
        <tissue evidence="3">Leaf</tissue>
    </source>
</reference>
<proteinExistence type="predicted"/>
<keyword evidence="4" id="KW-1185">Reference proteome</keyword>
<accession>A0AAE1IT30</accession>
<evidence type="ECO:0000259" key="2">
    <source>
        <dbReference type="Pfam" id="PF05605"/>
    </source>
</evidence>
<evidence type="ECO:0000313" key="4">
    <source>
        <dbReference type="Proteomes" id="UP001293593"/>
    </source>
</evidence>
<organism evidence="3 4">
    <name type="scientific">Acacia crassicarpa</name>
    <name type="common">northern wattle</name>
    <dbReference type="NCBI Taxonomy" id="499986"/>
    <lineage>
        <taxon>Eukaryota</taxon>
        <taxon>Viridiplantae</taxon>
        <taxon>Streptophyta</taxon>
        <taxon>Embryophyta</taxon>
        <taxon>Tracheophyta</taxon>
        <taxon>Spermatophyta</taxon>
        <taxon>Magnoliopsida</taxon>
        <taxon>eudicotyledons</taxon>
        <taxon>Gunneridae</taxon>
        <taxon>Pentapetalae</taxon>
        <taxon>rosids</taxon>
        <taxon>fabids</taxon>
        <taxon>Fabales</taxon>
        <taxon>Fabaceae</taxon>
        <taxon>Caesalpinioideae</taxon>
        <taxon>mimosoid clade</taxon>
        <taxon>Acacieae</taxon>
        <taxon>Acacia</taxon>
    </lineage>
</organism>
<dbReference type="AlphaFoldDB" id="A0AAE1IT30"/>
<evidence type="ECO:0000313" key="3">
    <source>
        <dbReference type="EMBL" id="KAK4257022.1"/>
    </source>
</evidence>
<name>A0AAE1IT30_9FABA</name>
<dbReference type="PANTHER" id="PTHR31875">
    <property type="entry name" value="PROTEIN DEHYDRATION-INDUCED 19"/>
    <property type="match status" value="1"/>
</dbReference>
<feature type="compositionally biased region" description="Basic and acidic residues" evidence="1">
    <location>
        <begin position="170"/>
        <end position="184"/>
    </location>
</feature>
<evidence type="ECO:0000256" key="1">
    <source>
        <dbReference type="SAM" id="MobiDB-lite"/>
    </source>
</evidence>